<gene>
    <name evidence="1" type="ORF">BFG57_09085</name>
</gene>
<organism evidence="1 2">
    <name type="scientific">Bacillus solimangrovi</name>
    <dbReference type="NCBI Taxonomy" id="1305675"/>
    <lineage>
        <taxon>Bacteria</taxon>
        <taxon>Bacillati</taxon>
        <taxon>Bacillota</taxon>
        <taxon>Bacilli</taxon>
        <taxon>Bacillales</taxon>
        <taxon>Bacillaceae</taxon>
        <taxon>Bacillus</taxon>
    </lineage>
</organism>
<dbReference type="Proteomes" id="UP000095209">
    <property type="component" value="Unassembled WGS sequence"/>
</dbReference>
<evidence type="ECO:0000313" key="1">
    <source>
        <dbReference type="EMBL" id="OEH94195.1"/>
    </source>
</evidence>
<dbReference type="AlphaFoldDB" id="A0A1E5LJE3"/>
<proteinExistence type="predicted"/>
<sequence length="147" mass="17085">MNWTLVEDKQNLEELSKTFGFFHDSCIKELYMWTGSYVNENLSMNVPSEFSTNVRILFQRQYRNPSAIELVFEGVTQFHITPQGDGIILGAKLMLHDGLFYWADDSSWELEQAASNKYNWIAAKSIKWREVSSWIGEENRYGVIATD</sequence>
<comment type="caution">
    <text evidence="1">The sequence shown here is derived from an EMBL/GenBank/DDBJ whole genome shotgun (WGS) entry which is preliminary data.</text>
</comment>
<keyword evidence="2" id="KW-1185">Reference proteome</keyword>
<evidence type="ECO:0000313" key="2">
    <source>
        <dbReference type="Proteomes" id="UP000095209"/>
    </source>
</evidence>
<dbReference type="RefSeq" id="WP_069715758.1">
    <property type="nucleotide sequence ID" value="NZ_MJEH01000004.1"/>
</dbReference>
<dbReference type="OrthoDB" id="1494005at2"/>
<protein>
    <submittedName>
        <fullName evidence="1">Uncharacterized protein</fullName>
    </submittedName>
</protein>
<reference evidence="1 2" key="1">
    <citation type="submission" date="2016-08" db="EMBL/GenBank/DDBJ databases">
        <title>Genome of Bacillus solimangrovi GH2-4.</title>
        <authorList>
            <person name="Lim S."/>
            <person name="Kim B.-C."/>
        </authorList>
    </citation>
    <scope>NUCLEOTIDE SEQUENCE [LARGE SCALE GENOMIC DNA]</scope>
    <source>
        <strain evidence="1 2">GH2-4</strain>
    </source>
</reference>
<accession>A0A1E5LJE3</accession>
<dbReference type="EMBL" id="MJEH01000004">
    <property type="protein sequence ID" value="OEH94195.1"/>
    <property type="molecule type" value="Genomic_DNA"/>
</dbReference>
<name>A0A1E5LJE3_9BACI</name>